<dbReference type="InterPro" id="IPR013041">
    <property type="entry name" value="Clathrin_app_Ig-like_sf"/>
</dbReference>
<evidence type="ECO:0000256" key="6">
    <source>
        <dbReference type="ARBA" id="ARBA00022737"/>
    </source>
</evidence>
<dbReference type="PIRSF" id="PIRSF037093">
    <property type="entry name" value="Coatomer_gamma_subunit"/>
    <property type="match status" value="1"/>
</dbReference>
<dbReference type="Gene3D" id="2.60.40.1480">
    <property type="entry name" value="Coatomer, gamma subunit, appendage domain"/>
    <property type="match status" value="1"/>
</dbReference>
<dbReference type="EMBL" id="KZ301980">
    <property type="protein sequence ID" value="PFH52302.1"/>
    <property type="molecule type" value="Genomic_DNA"/>
</dbReference>
<evidence type="ECO:0000256" key="7">
    <source>
        <dbReference type="ARBA" id="ARBA00022892"/>
    </source>
</evidence>
<keyword evidence="3 13" id="KW-0813">Transport</keyword>
<keyword evidence="6" id="KW-0677">Repeat</keyword>
<gene>
    <name evidence="17" type="ORF">AMATHDRAFT_189911</name>
</gene>
<dbReference type="SUPFAM" id="SSF48371">
    <property type="entry name" value="ARM repeat"/>
    <property type="match status" value="1"/>
</dbReference>
<dbReference type="Pfam" id="PF08752">
    <property type="entry name" value="COP-gamma_platf"/>
    <property type="match status" value="1"/>
</dbReference>
<feature type="domain" description="Coatomer gamma subunit appendage Ig-like subdomain" evidence="15">
    <location>
        <begin position="664"/>
        <end position="814"/>
    </location>
</feature>
<comment type="subunit">
    <text evidence="13">Oligomeric complex.</text>
</comment>
<dbReference type="STRING" id="703135.A0A2A9NX38"/>
<dbReference type="InterPro" id="IPR013040">
    <property type="entry name" value="Coatomer_gsu_app_Ig-like_dom"/>
</dbReference>
<accession>A0A2A9NX38</accession>
<evidence type="ECO:0000256" key="10">
    <source>
        <dbReference type="ARBA" id="ARBA00023136"/>
    </source>
</evidence>
<evidence type="ECO:0000313" key="18">
    <source>
        <dbReference type="Proteomes" id="UP000242287"/>
    </source>
</evidence>
<dbReference type="Pfam" id="PF01602">
    <property type="entry name" value="Adaptin_N"/>
    <property type="match status" value="1"/>
</dbReference>
<keyword evidence="5" id="KW-0597">Phosphoprotein</keyword>
<evidence type="ECO:0000256" key="2">
    <source>
        <dbReference type="ARBA" id="ARBA00010720"/>
    </source>
</evidence>
<evidence type="ECO:0000256" key="9">
    <source>
        <dbReference type="ARBA" id="ARBA00023034"/>
    </source>
</evidence>
<dbReference type="GO" id="GO:0006886">
    <property type="term" value="P:intracellular protein transport"/>
    <property type="evidence" value="ECO:0007669"/>
    <property type="project" value="InterPro"/>
</dbReference>
<evidence type="ECO:0000313" key="17">
    <source>
        <dbReference type="EMBL" id="PFH52302.1"/>
    </source>
</evidence>
<dbReference type="Gene3D" id="1.25.10.10">
    <property type="entry name" value="Leucine-rich Repeat Variant"/>
    <property type="match status" value="2"/>
</dbReference>
<comment type="subcellular location">
    <subcellularLocation>
        <location evidence="13">Cytoplasm</location>
    </subcellularLocation>
    <subcellularLocation>
        <location evidence="1 13">Golgi apparatus membrane</location>
        <topology evidence="1 13">Peripheral membrane protein</topology>
        <orientation evidence="1 13">Cytoplasmic side</orientation>
    </subcellularLocation>
    <subcellularLocation>
        <location evidence="13">Cytoplasmic vesicle</location>
        <location evidence="13">COPI-coated vesicle membrane</location>
        <topology evidence="13">Peripheral membrane protein</topology>
        <orientation evidence="13">Cytoplasmic side</orientation>
    </subcellularLocation>
</comment>
<dbReference type="GO" id="GO:0005793">
    <property type="term" value="C:endoplasmic reticulum-Golgi intermediate compartment"/>
    <property type="evidence" value="ECO:0007669"/>
    <property type="project" value="TreeGrafter"/>
</dbReference>
<dbReference type="PANTHER" id="PTHR10261">
    <property type="entry name" value="COATOMER SUBUNIT GAMMA"/>
    <property type="match status" value="1"/>
</dbReference>
<keyword evidence="9 13" id="KW-0333">Golgi apparatus</keyword>
<dbReference type="GO" id="GO:0005198">
    <property type="term" value="F:structural molecule activity"/>
    <property type="evidence" value="ECO:0007669"/>
    <property type="project" value="InterPro"/>
</dbReference>
<dbReference type="GO" id="GO:0000139">
    <property type="term" value="C:Golgi membrane"/>
    <property type="evidence" value="ECO:0007669"/>
    <property type="project" value="UniProtKB-SubCell"/>
</dbReference>
<evidence type="ECO:0000256" key="8">
    <source>
        <dbReference type="ARBA" id="ARBA00022927"/>
    </source>
</evidence>
<dbReference type="GO" id="GO:0006888">
    <property type="term" value="P:endoplasmic reticulum to Golgi vesicle-mediated transport"/>
    <property type="evidence" value="ECO:0007669"/>
    <property type="project" value="TreeGrafter"/>
</dbReference>
<keyword evidence="10 13" id="KW-0472">Membrane</keyword>
<dbReference type="FunFam" id="3.30.310.10:FF:000008">
    <property type="entry name" value="Coatomer subunit gamma"/>
    <property type="match status" value="1"/>
</dbReference>
<evidence type="ECO:0000256" key="3">
    <source>
        <dbReference type="ARBA" id="ARBA00022448"/>
    </source>
</evidence>
<keyword evidence="11 13" id="KW-0968">Cytoplasmic vesicle</keyword>
<evidence type="ECO:0000256" key="4">
    <source>
        <dbReference type="ARBA" id="ARBA00022490"/>
    </source>
</evidence>
<dbReference type="InterPro" id="IPR037067">
    <property type="entry name" value="Coatomer_gsu_app_sf"/>
</dbReference>
<keyword evidence="4 13" id="KW-0963">Cytoplasm</keyword>
<dbReference type="SUPFAM" id="SSF49348">
    <property type="entry name" value="Clathrin adaptor appendage domain"/>
    <property type="match status" value="1"/>
</dbReference>
<feature type="domain" description="Coatomer subunit gamma C-terminal" evidence="16">
    <location>
        <begin position="816"/>
        <end position="938"/>
    </location>
</feature>
<dbReference type="Pfam" id="PF16381">
    <property type="entry name" value="Coatomer_g_Cpla"/>
    <property type="match status" value="1"/>
</dbReference>
<reference evidence="17 18" key="1">
    <citation type="submission" date="2014-02" db="EMBL/GenBank/DDBJ databases">
        <title>Transposable element dynamics among asymbiotic and ectomycorrhizal Amanita fungi.</title>
        <authorList>
            <consortium name="DOE Joint Genome Institute"/>
            <person name="Hess J."/>
            <person name="Skrede I."/>
            <person name="Wolfe B."/>
            <person name="LaButti K."/>
            <person name="Ohm R.A."/>
            <person name="Grigoriev I.V."/>
            <person name="Pringle A."/>
        </authorList>
    </citation>
    <scope>NUCLEOTIDE SEQUENCE [LARGE SCALE GENOMIC DNA]</scope>
    <source>
        <strain evidence="17 18">SKay4041</strain>
    </source>
</reference>
<dbReference type="FunFam" id="1.25.10.10:FF:000071">
    <property type="entry name" value="Coatomer subunit gamma"/>
    <property type="match status" value="1"/>
</dbReference>
<name>A0A2A9NX38_9AGAR</name>
<keyword evidence="8 13" id="KW-0653">Protein transport</keyword>
<dbReference type="PANTHER" id="PTHR10261:SF0">
    <property type="entry name" value="COATOMER SUBUNIT GAMMA-2"/>
    <property type="match status" value="1"/>
</dbReference>
<dbReference type="InterPro" id="IPR017106">
    <property type="entry name" value="Coatomer_gsu"/>
</dbReference>
<organism evidence="17 18">
    <name type="scientific">Amanita thiersii Skay4041</name>
    <dbReference type="NCBI Taxonomy" id="703135"/>
    <lineage>
        <taxon>Eukaryota</taxon>
        <taxon>Fungi</taxon>
        <taxon>Dikarya</taxon>
        <taxon>Basidiomycota</taxon>
        <taxon>Agaricomycotina</taxon>
        <taxon>Agaricomycetes</taxon>
        <taxon>Agaricomycetidae</taxon>
        <taxon>Agaricales</taxon>
        <taxon>Pluteineae</taxon>
        <taxon>Amanitaceae</taxon>
        <taxon>Amanita</taxon>
    </lineage>
</organism>
<comment type="function">
    <text evidence="12 13">The coatomer is a cytosolic protein complex that binds to dilysine motifs and reversibly associates with Golgi non-clathrin-coated vesicles, which further mediate biosynthetic protein transport from the ER, via the Golgi up to the trans Golgi network. Coatomer complex is required for budding from Golgi membranes, and is essential for the retrograde Golgi-to-ER transport of dilysine-tagged proteins.</text>
</comment>
<dbReference type="Proteomes" id="UP000242287">
    <property type="component" value="Unassembled WGS sequence"/>
</dbReference>
<sequence length="940" mass="102886">MASFTMAFPSKKEEENGLNSYYNNKTTVIQEARVFNDSPISPRKCRALLTRIVYLLYVGETFSTQEATTLFFGTTKLFQHKDSALRQAVYLAIKELSAAAEDVIMVTSSIMKDMQPNSEVIYRPNAIRALYRIIDPSMAQGVERFFKAAIVDRNPSISSASLLSAYHLFPAAKDVVKRWVNEAQEAVNAKTSSSFFGSASSGSYLGFGGSSQVSGPQTLQSTSYIAQYHALGLLYLIRQQDRMAVTKMIQQLGGGKSGAGTTLKNPMALCMLIRYAAKVMEDDPNVQKQMLDLLEGWLRHKSDMVNFEAARTICEMKNAPQPVLAKAISVLQLFLSSPKPVLKFAATRTLAALALSHPTSVAACNVDLENLIADQNRSVATYAITTLLKTGNEASVDRLIKQITGFMAEISDEFKVIIVDAIRSLCLKFPTKHASMLTFLSGVLRDEGGYDFKRAVVEAMFDMIKFITDCKEQALSHLCEFIEDCEFTKLSVRILHLLGMEGPKSPQPAKYIRFIYNRVVLENATVRAAAVASLAKFGVNSVDTGLRRSITVLLNRCLDDVDDEVRDRAALYLKTFEDKPLATAYVKEESVFSLAALEAKLVAYVKDPSAAEQAFDVSEVPKISRAQAALEAARPSTLDVIGAPVSKKALDAPPPPSAAEKQSAYAQQLADVPDFASYGSVISSSATTTQLTESETEYQVTCVKHVFSEHIVFQFNISNTLPDTVLEQVSVIMQPQSDEPALKEDFIIPILSLTSLTSPGIVYVSFTRADQEQYTLASFQCTLRFISKELDPSTGEPEEEGYEDEYQLEEVDVNASDYIIPSYATFGSEWDRLRSGPNATETFALSAMESLKGKLTLISIAAACDSIIEVLHMEPLGGTEVPTSTSVHTLQLSGLATGGGGKVLVRCRMTYSRDQGVTLELGVRAERQEVCNLVLAAVGG</sequence>
<dbReference type="GO" id="GO:0030126">
    <property type="term" value="C:COPI vesicle coat"/>
    <property type="evidence" value="ECO:0007669"/>
    <property type="project" value="InterPro"/>
</dbReference>
<proteinExistence type="inferred from homology"/>
<comment type="similarity">
    <text evidence="2 13">Belongs to the COPG family.</text>
</comment>
<dbReference type="OrthoDB" id="1074925at2759"/>
<dbReference type="GO" id="GO:0005783">
    <property type="term" value="C:endoplasmic reticulum"/>
    <property type="evidence" value="ECO:0007669"/>
    <property type="project" value="TreeGrafter"/>
</dbReference>
<dbReference type="InterPro" id="IPR032154">
    <property type="entry name" value="Coatomer_g_Cpla"/>
</dbReference>
<evidence type="ECO:0000259" key="15">
    <source>
        <dbReference type="Pfam" id="PF08752"/>
    </source>
</evidence>
<evidence type="ECO:0000256" key="1">
    <source>
        <dbReference type="ARBA" id="ARBA00004255"/>
    </source>
</evidence>
<dbReference type="InterPro" id="IPR012295">
    <property type="entry name" value="TBP_dom_sf"/>
</dbReference>
<dbReference type="InterPro" id="IPR011989">
    <property type="entry name" value="ARM-like"/>
</dbReference>
<dbReference type="Gene3D" id="3.30.310.10">
    <property type="entry name" value="TATA-Binding Protein"/>
    <property type="match status" value="1"/>
</dbReference>
<dbReference type="InterPro" id="IPR009028">
    <property type="entry name" value="Coatomer/calthrin_app_sub_C"/>
</dbReference>
<evidence type="ECO:0000256" key="12">
    <source>
        <dbReference type="ARBA" id="ARBA00025536"/>
    </source>
</evidence>
<evidence type="ECO:0000259" key="14">
    <source>
        <dbReference type="Pfam" id="PF01602"/>
    </source>
</evidence>
<dbReference type="InterPro" id="IPR002553">
    <property type="entry name" value="Clathrin/coatomer_adapt-like_N"/>
</dbReference>
<protein>
    <recommendedName>
        <fullName evidence="13">Coatomer subunit gamma</fullName>
    </recommendedName>
</protein>
<evidence type="ECO:0000256" key="5">
    <source>
        <dbReference type="ARBA" id="ARBA00022553"/>
    </source>
</evidence>
<feature type="domain" description="Clathrin/coatomer adaptor adaptin-like N-terminal" evidence="14">
    <location>
        <begin position="25"/>
        <end position="578"/>
    </location>
</feature>
<keyword evidence="7 13" id="KW-0931">ER-Golgi transport</keyword>
<dbReference type="InterPro" id="IPR016024">
    <property type="entry name" value="ARM-type_fold"/>
</dbReference>
<evidence type="ECO:0000259" key="16">
    <source>
        <dbReference type="Pfam" id="PF16381"/>
    </source>
</evidence>
<dbReference type="GO" id="GO:0006891">
    <property type="term" value="P:intra-Golgi vesicle-mediated transport"/>
    <property type="evidence" value="ECO:0007669"/>
    <property type="project" value="TreeGrafter"/>
</dbReference>
<dbReference type="AlphaFoldDB" id="A0A2A9NX38"/>
<keyword evidence="18" id="KW-1185">Reference proteome</keyword>
<evidence type="ECO:0000256" key="11">
    <source>
        <dbReference type="ARBA" id="ARBA00023329"/>
    </source>
</evidence>
<dbReference type="SUPFAM" id="SSF55711">
    <property type="entry name" value="Subdomain of clathrin and coatomer appendage domain"/>
    <property type="match status" value="1"/>
</dbReference>
<evidence type="ECO:0000256" key="13">
    <source>
        <dbReference type="PIRNR" id="PIRNR037093"/>
    </source>
</evidence>
<dbReference type="GO" id="GO:0009306">
    <property type="term" value="P:protein secretion"/>
    <property type="evidence" value="ECO:0007669"/>
    <property type="project" value="TreeGrafter"/>
</dbReference>
<dbReference type="FunFam" id="2.60.40.1480:FF:000001">
    <property type="entry name" value="Coatomer subunit gamma"/>
    <property type="match status" value="1"/>
</dbReference>